<dbReference type="InterPro" id="IPR044787">
    <property type="entry name" value="HHO5-like"/>
</dbReference>
<dbReference type="PANTHER" id="PTHR31003">
    <property type="entry name" value="MYB FAMILY TRANSCRIPTION FACTOR"/>
    <property type="match status" value="1"/>
</dbReference>
<evidence type="ECO:0000313" key="7">
    <source>
        <dbReference type="Proteomes" id="UP000015105"/>
    </source>
</evidence>
<dbReference type="EnsemblPlants" id="AET5Gv20928100.10">
    <property type="protein sequence ID" value="AET5Gv20928100.10"/>
    <property type="gene ID" value="AET5Gv20928100"/>
</dbReference>
<keyword evidence="4" id="KW-0539">Nucleus</keyword>
<dbReference type="SUPFAM" id="SSF46689">
    <property type="entry name" value="Homeodomain-like"/>
    <property type="match status" value="1"/>
</dbReference>
<reference evidence="6" key="4">
    <citation type="submission" date="2019-03" db="UniProtKB">
        <authorList>
            <consortium name="EnsemblPlants"/>
        </authorList>
    </citation>
    <scope>IDENTIFICATION</scope>
</reference>
<accession>A0A453LWD7</accession>
<evidence type="ECO:0000256" key="1">
    <source>
        <dbReference type="ARBA" id="ARBA00023015"/>
    </source>
</evidence>
<evidence type="ECO:0000256" key="2">
    <source>
        <dbReference type="ARBA" id="ARBA00023125"/>
    </source>
</evidence>
<dbReference type="GO" id="GO:0003700">
    <property type="term" value="F:DNA-binding transcription factor activity"/>
    <property type="evidence" value="ECO:0007669"/>
    <property type="project" value="InterPro"/>
</dbReference>
<evidence type="ECO:0008006" key="8">
    <source>
        <dbReference type="Google" id="ProtNLM"/>
    </source>
</evidence>
<proteinExistence type="predicted"/>
<dbReference type="NCBIfam" id="TIGR01557">
    <property type="entry name" value="myb_SHAQKYF"/>
    <property type="match status" value="1"/>
</dbReference>
<dbReference type="PANTHER" id="PTHR31003:SF3">
    <property type="entry name" value="HOMEODOMAIN-LIKE SUPERFAMILY PROTEIN-RELATED"/>
    <property type="match status" value="1"/>
</dbReference>
<dbReference type="Proteomes" id="UP000015105">
    <property type="component" value="Chromosome 5D"/>
</dbReference>
<dbReference type="GO" id="GO:0005634">
    <property type="term" value="C:nucleus"/>
    <property type="evidence" value="ECO:0007669"/>
    <property type="project" value="UniProtKB-SubCell"/>
</dbReference>
<reference evidence="7" key="1">
    <citation type="journal article" date="2014" name="Science">
        <title>Ancient hybridizations among the ancestral genomes of bread wheat.</title>
        <authorList>
            <consortium name="International Wheat Genome Sequencing Consortium,"/>
            <person name="Marcussen T."/>
            <person name="Sandve S.R."/>
            <person name="Heier L."/>
            <person name="Spannagl M."/>
            <person name="Pfeifer M."/>
            <person name="Jakobsen K.S."/>
            <person name="Wulff B.B."/>
            <person name="Steuernagel B."/>
            <person name="Mayer K.F."/>
            <person name="Olsen O.A."/>
        </authorList>
    </citation>
    <scope>NUCLEOTIDE SEQUENCE [LARGE SCALE GENOMIC DNA]</scope>
    <source>
        <strain evidence="7">cv. AL8/78</strain>
    </source>
</reference>
<reference evidence="7" key="2">
    <citation type="journal article" date="2017" name="Nat. Plants">
        <title>The Aegilops tauschii genome reveals multiple impacts of transposons.</title>
        <authorList>
            <person name="Zhao G."/>
            <person name="Zou C."/>
            <person name="Li K."/>
            <person name="Wang K."/>
            <person name="Li T."/>
            <person name="Gao L."/>
            <person name="Zhang X."/>
            <person name="Wang H."/>
            <person name="Yang Z."/>
            <person name="Liu X."/>
            <person name="Jiang W."/>
            <person name="Mao L."/>
            <person name="Kong X."/>
            <person name="Jiao Y."/>
            <person name="Jia J."/>
        </authorList>
    </citation>
    <scope>NUCLEOTIDE SEQUENCE [LARGE SCALE GENOMIC DNA]</scope>
    <source>
        <strain evidence="7">cv. AL8/78</strain>
    </source>
</reference>
<dbReference type="InterPro" id="IPR006447">
    <property type="entry name" value="Myb_dom_plants"/>
</dbReference>
<protein>
    <recommendedName>
        <fullName evidence="8">HTH myb-type domain-containing protein</fullName>
    </recommendedName>
</protein>
<dbReference type="Gene3D" id="1.10.10.60">
    <property type="entry name" value="Homeodomain-like"/>
    <property type="match status" value="1"/>
</dbReference>
<evidence type="ECO:0000256" key="3">
    <source>
        <dbReference type="ARBA" id="ARBA00023163"/>
    </source>
</evidence>
<dbReference type="InterPro" id="IPR009057">
    <property type="entry name" value="Homeodomain-like_sf"/>
</dbReference>
<keyword evidence="1" id="KW-0805">Transcription regulation</keyword>
<dbReference type="AlphaFoldDB" id="A0A453LWD7"/>
<keyword evidence="2" id="KW-0238">DNA-binding</keyword>
<name>A0A453LWD7_AEGTS</name>
<keyword evidence="3" id="KW-0804">Transcription</keyword>
<sequence>EDKAVLVAGASPALCCRLAPTRWPSRVATPKQIREMMKVDGLTNDEVKSHLQKYRLHNQRCPSSSSASHPVMLVGDLWAHQEQSSSQSRSPEGPLQLSVSGVAVSALTGSDSSEEDGRSVGYSRR</sequence>
<dbReference type="GO" id="GO:0003677">
    <property type="term" value="F:DNA binding"/>
    <property type="evidence" value="ECO:0007669"/>
    <property type="project" value="UniProtKB-KW"/>
</dbReference>
<keyword evidence="7" id="KW-1185">Reference proteome</keyword>
<evidence type="ECO:0000256" key="5">
    <source>
        <dbReference type="SAM" id="MobiDB-lite"/>
    </source>
</evidence>
<evidence type="ECO:0000256" key="4">
    <source>
        <dbReference type="ARBA" id="ARBA00023242"/>
    </source>
</evidence>
<feature type="compositionally biased region" description="Low complexity" evidence="5">
    <location>
        <begin position="81"/>
        <end position="90"/>
    </location>
</feature>
<dbReference type="Gramene" id="AET5Gv20928100.10">
    <property type="protein sequence ID" value="AET5Gv20928100.10"/>
    <property type="gene ID" value="AET5Gv20928100"/>
</dbReference>
<evidence type="ECO:0000313" key="6">
    <source>
        <dbReference type="EnsemblPlants" id="AET5Gv20928100.10"/>
    </source>
</evidence>
<feature type="region of interest" description="Disordered" evidence="5">
    <location>
        <begin position="78"/>
        <end position="125"/>
    </location>
</feature>
<organism evidence="6 7">
    <name type="scientific">Aegilops tauschii subsp. strangulata</name>
    <name type="common">Goatgrass</name>
    <dbReference type="NCBI Taxonomy" id="200361"/>
    <lineage>
        <taxon>Eukaryota</taxon>
        <taxon>Viridiplantae</taxon>
        <taxon>Streptophyta</taxon>
        <taxon>Embryophyta</taxon>
        <taxon>Tracheophyta</taxon>
        <taxon>Spermatophyta</taxon>
        <taxon>Magnoliopsida</taxon>
        <taxon>Liliopsida</taxon>
        <taxon>Poales</taxon>
        <taxon>Poaceae</taxon>
        <taxon>BOP clade</taxon>
        <taxon>Pooideae</taxon>
        <taxon>Triticodae</taxon>
        <taxon>Triticeae</taxon>
        <taxon>Triticinae</taxon>
        <taxon>Aegilops</taxon>
    </lineage>
</organism>
<reference evidence="6" key="5">
    <citation type="journal article" date="2021" name="G3 (Bethesda)">
        <title>Aegilops tauschii genome assembly Aet v5.0 features greater sequence contiguity and improved annotation.</title>
        <authorList>
            <person name="Wang L."/>
            <person name="Zhu T."/>
            <person name="Rodriguez J.C."/>
            <person name="Deal K.R."/>
            <person name="Dubcovsky J."/>
            <person name="McGuire P.E."/>
            <person name="Lux T."/>
            <person name="Spannagl M."/>
            <person name="Mayer K.F.X."/>
            <person name="Baldrich P."/>
            <person name="Meyers B.C."/>
            <person name="Huo N."/>
            <person name="Gu Y.Q."/>
            <person name="Zhou H."/>
            <person name="Devos K.M."/>
            <person name="Bennetzen J.L."/>
            <person name="Unver T."/>
            <person name="Budak H."/>
            <person name="Gulick P.J."/>
            <person name="Galiba G."/>
            <person name="Kalapos B."/>
            <person name="Nelson D.R."/>
            <person name="Li P."/>
            <person name="You F.M."/>
            <person name="Luo M.C."/>
            <person name="Dvorak J."/>
        </authorList>
    </citation>
    <scope>NUCLEOTIDE SEQUENCE [LARGE SCALE GENOMIC DNA]</scope>
    <source>
        <strain evidence="6">cv. AL8/78</strain>
    </source>
</reference>
<reference evidence="6" key="3">
    <citation type="journal article" date="2017" name="Nature">
        <title>Genome sequence of the progenitor of the wheat D genome Aegilops tauschii.</title>
        <authorList>
            <person name="Luo M.C."/>
            <person name="Gu Y.Q."/>
            <person name="Puiu D."/>
            <person name="Wang H."/>
            <person name="Twardziok S.O."/>
            <person name="Deal K.R."/>
            <person name="Huo N."/>
            <person name="Zhu T."/>
            <person name="Wang L."/>
            <person name="Wang Y."/>
            <person name="McGuire P.E."/>
            <person name="Liu S."/>
            <person name="Long H."/>
            <person name="Ramasamy R.K."/>
            <person name="Rodriguez J.C."/>
            <person name="Van S.L."/>
            <person name="Yuan L."/>
            <person name="Wang Z."/>
            <person name="Xia Z."/>
            <person name="Xiao L."/>
            <person name="Anderson O.D."/>
            <person name="Ouyang S."/>
            <person name="Liang Y."/>
            <person name="Zimin A.V."/>
            <person name="Pertea G."/>
            <person name="Qi P."/>
            <person name="Bennetzen J.L."/>
            <person name="Dai X."/>
            <person name="Dawson M.W."/>
            <person name="Muller H.G."/>
            <person name="Kugler K."/>
            <person name="Rivarola-Duarte L."/>
            <person name="Spannagl M."/>
            <person name="Mayer K.F.X."/>
            <person name="Lu F.H."/>
            <person name="Bevan M.W."/>
            <person name="Leroy P."/>
            <person name="Li P."/>
            <person name="You F.M."/>
            <person name="Sun Q."/>
            <person name="Liu Z."/>
            <person name="Lyons E."/>
            <person name="Wicker T."/>
            <person name="Salzberg S.L."/>
            <person name="Devos K.M."/>
            <person name="Dvorak J."/>
        </authorList>
    </citation>
    <scope>NUCLEOTIDE SEQUENCE [LARGE SCALE GENOMIC DNA]</scope>
    <source>
        <strain evidence="6">cv. AL8/78</strain>
    </source>
</reference>